<proteinExistence type="predicted"/>
<evidence type="ECO:0000313" key="1">
    <source>
        <dbReference type="EMBL" id="KAH7692366.1"/>
    </source>
</evidence>
<accession>A0ACB7WUV6</accession>
<keyword evidence="2" id="KW-1185">Reference proteome</keyword>
<protein>
    <submittedName>
        <fullName evidence="1">TRAF-interacting protein</fullName>
    </submittedName>
</protein>
<gene>
    <name evidence="1" type="ORF">IHE45_01G062600</name>
</gene>
<name>A0ACB7WUV6_DIOAL</name>
<sequence>MAHLISDAGPGAAGAGVGVQKPLCSICYEDLKPIIEDLQSISLCGHVFHELCLQQWLEYCPSGKKPTCPVCKQSCSQESLTRLYFQSSGDATQLLPSDGIDAEALAEQVKRLEGKLSSMTSNFQSQQMHLQELNKELSKWKEFVKLEEARNEEVRSENKCLDRLVRQKNEELSRKSSECLKLEERNLMLAKELAALKLVTDLNLGEGEMVKLASIGHGANHANVIDVLKSSLALRNKSYKELMAQCNALGRAEARTQQKLDKAKEKIKTLKVRLQELERAVEEKENVTLRKLKTFTLLKTERVNTDCVMQNSSSVDNRPLQDQTENCVRNRELNSSNYLNHLSRHTENTSLQKDFTSLTYKECKDTVDIDDDELLPKKLDTLISSRNKNSSAARLSYHQNLKKHAHGADVPRDDVDQERASLLDDGKASSHLPISLAREYSISSSFRQRDEWDTTRIALDRNVKDVTNSTKDVEAVLADAVHKHQLSANKDLQAHESAACPRDPILHGHLGQDFTRRNVSKWGRLAEHKSSASASIGTQAQVNKRSLITVGADGRGGKIKVLRAHDQYLGVKEQKLASKRCKLGANQSGQFQIEHFFEKN</sequence>
<dbReference type="Proteomes" id="UP000827976">
    <property type="component" value="Chromosome 1"/>
</dbReference>
<organism evidence="1 2">
    <name type="scientific">Dioscorea alata</name>
    <name type="common">Purple yam</name>
    <dbReference type="NCBI Taxonomy" id="55571"/>
    <lineage>
        <taxon>Eukaryota</taxon>
        <taxon>Viridiplantae</taxon>
        <taxon>Streptophyta</taxon>
        <taxon>Embryophyta</taxon>
        <taxon>Tracheophyta</taxon>
        <taxon>Spermatophyta</taxon>
        <taxon>Magnoliopsida</taxon>
        <taxon>Liliopsida</taxon>
        <taxon>Dioscoreales</taxon>
        <taxon>Dioscoreaceae</taxon>
        <taxon>Dioscorea</taxon>
    </lineage>
</organism>
<reference evidence="2" key="1">
    <citation type="journal article" date="2022" name="Nat. Commun.">
        <title>Chromosome evolution and the genetic basis of agronomically important traits in greater yam.</title>
        <authorList>
            <person name="Bredeson J.V."/>
            <person name="Lyons J.B."/>
            <person name="Oniyinde I.O."/>
            <person name="Okereke N.R."/>
            <person name="Kolade O."/>
            <person name="Nnabue I."/>
            <person name="Nwadili C.O."/>
            <person name="Hribova E."/>
            <person name="Parker M."/>
            <person name="Nwogha J."/>
            <person name="Shu S."/>
            <person name="Carlson J."/>
            <person name="Kariba R."/>
            <person name="Muthemba S."/>
            <person name="Knop K."/>
            <person name="Barton G.J."/>
            <person name="Sherwood A.V."/>
            <person name="Lopez-Montes A."/>
            <person name="Asiedu R."/>
            <person name="Jamnadass R."/>
            <person name="Muchugi A."/>
            <person name="Goodstein D."/>
            <person name="Egesi C.N."/>
            <person name="Featherston J."/>
            <person name="Asfaw A."/>
            <person name="Simpson G.G."/>
            <person name="Dolezel J."/>
            <person name="Hendre P.S."/>
            <person name="Van Deynze A."/>
            <person name="Kumar P.L."/>
            <person name="Obidiegwu J.E."/>
            <person name="Bhattacharjee R."/>
            <person name="Rokhsar D.S."/>
        </authorList>
    </citation>
    <scope>NUCLEOTIDE SEQUENCE [LARGE SCALE GENOMIC DNA]</scope>
    <source>
        <strain evidence="2">cv. TDa95/00328</strain>
    </source>
</reference>
<evidence type="ECO:0000313" key="2">
    <source>
        <dbReference type="Proteomes" id="UP000827976"/>
    </source>
</evidence>
<comment type="caution">
    <text evidence="1">The sequence shown here is derived from an EMBL/GenBank/DDBJ whole genome shotgun (WGS) entry which is preliminary data.</text>
</comment>
<dbReference type="EMBL" id="CM037011">
    <property type="protein sequence ID" value="KAH7692366.1"/>
    <property type="molecule type" value="Genomic_DNA"/>
</dbReference>